<sequence length="62" mass="7372">MLMLNLRFVLRNNKELQKYSVVIVWVPDIFIRRLKQTLKSKTPVMWSLMCPHECPGLTDKLV</sequence>
<name>W2KMN2_PHYNI</name>
<protein>
    <submittedName>
        <fullName evidence="1">Uncharacterized protein</fullName>
    </submittedName>
</protein>
<reference evidence="1" key="1">
    <citation type="submission" date="2013-11" db="EMBL/GenBank/DDBJ databases">
        <title>The Genome Sequence of Phytophthora parasitica CHvinca01.</title>
        <authorList>
            <consortium name="The Broad Institute Genomics Platform"/>
            <person name="Russ C."/>
            <person name="Tyler B."/>
            <person name="Panabieres F."/>
            <person name="Shan W."/>
            <person name="Tripathy S."/>
            <person name="Grunwald N."/>
            <person name="Machado M."/>
            <person name="Johnson C.S."/>
            <person name="Arredondo F."/>
            <person name="Hong C."/>
            <person name="Coffey M."/>
            <person name="Young S.K."/>
            <person name="Zeng Q."/>
            <person name="Gargeya S."/>
            <person name="Fitzgerald M."/>
            <person name="Abouelleil A."/>
            <person name="Alvarado L."/>
            <person name="Chapman S.B."/>
            <person name="Gainer-Dewar J."/>
            <person name="Goldberg J."/>
            <person name="Griggs A."/>
            <person name="Gujja S."/>
            <person name="Hansen M."/>
            <person name="Howarth C."/>
            <person name="Imamovic A."/>
            <person name="Ireland A."/>
            <person name="Larimer J."/>
            <person name="McCowan C."/>
            <person name="Murphy C."/>
            <person name="Pearson M."/>
            <person name="Poon T.W."/>
            <person name="Priest M."/>
            <person name="Roberts A."/>
            <person name="Saif S."/>
            <person name="Shea T."/>
            <person name="Sykes S."/>
            <person name="Wortman J."/>
            <person name="Nusbaum C."/>
            <person name="Birren B."/>
        </authorList>
    </citation>
    <scope>NUCLEOTIDE SEQUENCE [LARGE SCALE GENOMIC DNA]</scope>
    <source>
        <strain evidence="1">CHvinca01</strain>
    </source>
</reference>
<evidence type="ECO:0000313" key="1">
    <source>
        <dbReference type="EMBL" id="ETL86471.1"/>
    </source>
</evidence>
<organism evidence="1">
    <name type="scientific">Phytophthora nicotianae</name>
    <name type="common">Potato buckeye rot agent</name>
    <name type="synonym">Phytophthora parasitica</name>
    <dbReference type="NCBI Taxonomy" id="4792"/>
    <lineage>
        <taxon>Eukaryota</taxon>
        <taxon>Sar</taxon>
        <taxon>Stramenopiles</taxon>
        <taxon>Oomycota</taxon>
        <taxon>Peronosporomycetes</taxon>
        <taxon>Peronosporales</taxon>
        <taxon>Peronosporaceae</taxon>
        <taxon>Phytophthora</taxon>
    </lineage>
</organism>
<gene>
    <name evidence="1" type="ORF">L917_14096</name>
</gene>
<proteinExistence type="predicted"/>
<dbReference type="AlphaFoldDB" id="W2KMN2"/>
<dbReference type="Proteomes" id="UP000054423">
    <property type="component" value="Unassembled WGS sequence"/>
</dbReference>
<dbReference type="EMBL" id="KI681266">
    <property type="protein sequence ID" value="ETL86471.1"/>
    <property type="molecule type" value="Genomic_DNA"/>
</dbReference>
<accession>W2KMN2</accession>